<dbReference type="InterPro" id="IPR039421">
    <property type="entry name" value="Type_1_exporter"/>
</dbReference>
<evidence type="ECO:0000259" key="14">
    <source>
        <dbReference type="PROSITE" id="PS50893"/>
    </source>
</evidence>
<organism evidence="16 17">
    <name type="scientific">Desulfonema magnum</name>
    <dbReference type="NCBI Taxonomy" id="45655"/>
    <lineage>
        <taxon>Bacteria</taxon>
        <taxon>Pseudomonadati</taxon>
        <taxon>Thermodesulfobacteriota</taxon>
        <taxon>Desulfobacteria</taxon>
        <taxon>Desulfobacterales</taxon>
        <taxon>Desulfococcaceae</taxon>
        <taxon>Desulfonema</taxon>
    </lineage>
</organism>
<comment type="subcellular location">
    <subcellularLocation>
        <location evidence="1">Cell membrane</location>
        <topology evidence="1">Multi-pass membrane protein</topology>
    </subcellularLocation>
</comment>
<evidence type="ECO:0000256" key="2">
    <source>
        <dbReference type="ARBA" id="ARBA00006526"/>
    </source>
</evidence>
<dbReference type="PANTHER" id="PTHR43394:SF1">
    <property type="entry name" value="ATP-BINDING CASSETTE SUB-FAMILY B MEMBER 10, MITOCHONDRIAL"/>
    <property type="match status" value="1"/>
</dbReference>
<evidence type="ECO:0000313" key="17">
    <source>
        <dbReference type="Proteomes" id="UP000663722"/>
    </source>
</evidence>
<dbReference type="InterPro" id="IPR011527">
    <property type="entry name" value="ABC1_TM_dom"/>
</dbReference>
<dbReference type="Proteomes" id="UP000663722">
    <property type="component" value="Chromosome"/>
</dbReference>
<dbReference type="SUPFAM" id="SSF90123">
    <property type="entry name" value="ABC transporter transmembrane region"/>
    <property type="match status" value="1"/>
</dbReference>
<dbReference type="InterPro" id="IPR027417">
    <property type="entry name" value="P-loop_NTPase"/>
</dbReference>
<evidence type="ECO:0000256" key="8">
    <source>
        <dbReference type="ARBA" id="ARBA00022840"/>
    </source>
</evidence>
<feature type="domain" description="ABC transmembrane type-1" evidence="15">
    <location>
        <begin position="19"/>
        <end position="302"/>
    </location>
</feature>
<feature type="transmembrane region" description="Helical" evidence="13">
    <location>
        <begin position="282"/>
        <end position="300"/>
    </location>
</feature>
<evidence type="ECO:0000256" key="11">
    <source>
        <dbReference type="ARBA" id="ARBA00034018"/>
    </source>
</evidence>
<comment type="similarity">
    <text evidence="2">Belongs to the ABC transporter superfamily. Drug exporter-2 (TC 3.A.1.117) family.</text>
</comment>
<dbReference type="FunFam" id="3.40.50.300:FF:000221">
    <property type="entry name" value="Multidrug ABC transporter ATP-binding protein"/>
    <property type="match status" value="1"/>
</dbReference>
<dbReference type="PROSITE" id="PS50893">
    <property type="entry name" value="ABC_TRANSPORTER_2"/>
    <property type="match status" value="1"/>
</dbReference>
<feature type="transmembrane region" description="Helical" evidence="13">
    <location>
        <begin position="131"/>
        <end position="153"/>
    </location>
</feature>
<dbReference type="Pfam" id="PF00005">
    <property type="entry name" value="ABC_tran"/>
    <property type="match status" value="1"/>
</dbReference>
<proteinExistence type="inferred from homology"/>
<dbReference type="EMBL" id="CP061800">
    <property type="protein sequence ID" value="QTA86926.1"/>
    <property type="molecule type" value="Genomic_DNA"/>
</dbReference>
<accession>A0A975BK21</accession>
<dbReference type="EC" id="7.6.2.2" evidence="3"/>
<dbReference type="AlphaFoldDB" id="A0A975BK21"/>
<keyword evidence="9 13" id="KW-1133">Transmembrane helix</keyword>
<dbReference type="GO" id="GO:0008559">
    <property type="term" value="F:ABC-type xenobiotic transporter activity"/>
    <property type="evidence" value="ECO:0007669"/>
    <property type="project" value="UniProtKB-EC"/>
</dbReference>
<evidence type="ECO:0000313" key="16">
    <source>
        <dbReference type="EMBL" id="QTA86926.1"/>
    </source>
</evidence>
<evidence type="ECO:0000256" key="1">
    <source>
        <dbReference type="ARBA" id="ARBA00004651"/>
    </source>
</evidence>
<dbReference type="GO" id="GO:0016887">
    <property type="term" value="F:ATP hydrolysis activity"/>
    <property type="evidence" value="ECO:0007669"/>
    <property type="project" value="InterPro"/>
</dbReference>
<reference evidence="16" key="1">
    <citation type="journal article" date="2021" name="Microb. Physiol.">
        <title>Proteogenomic Insights into the Physiology of Marine, Sulfate-Reducing, Filamentous Desulfonema limicola and Desulfonema magnum.</title>
        <authorList>
            <person name="Schnaars V."/>
            <person name="Wohlbrand L."/>
            <person name="Scheve S."/>
            <person name="Hinrichs C."/>
            <person name="Reinhardt R."/>
            <person name="Rabus R."/>
        </authorList>
    </citation>
    <scope>NUCLEOTIDE SEQUENCE</scope>
    <source>
        <strain evidence="16">4be13</strain>
    </source>
</reference>
<feature type="transmembrane region" description="Helical" evidence="13">
    <location>
        <begin position="242"/>
        <end position="262"/>
    </location>
</feature>
<dbReference type="InterPro" id="IPR003593">
    <property type="entry name" value="AAA+_ATPase"/>
</dbReference>
<evidence type="ECO:0000259" key="15">
    <source>
        <dbReference type="PROSITE" id="PS50929"/>
    </source>
</evidence>
<keyword evidence="8 16" id="KW-0067">ATP-binding</keyword>
<dbReference type="GO" id="GO:0005524">
    <property type="term" value="F:ATP binding"/>
    <property type="evidence" value="ECO:0007669"/>
    <property type="project" value="UniProtKB-KW"/>
</dbReference>
<dbReference type="FunFam" id="1.20.1560.10:FF:000011">
    <property type="entry name" value="Multidrug ABC transporter ATP-binding protein"/>
    <property type="match status" value="1"/>
</dbReference>
<evidence type="ECO:0000256" key="4">
    <source>
        <dbReference type="ARBA" id="ARBA00022448"/>
    </source>
</evidence>
<dbReference type="Gene3D" id="1.20.1560.10">
    <property type="entry name" value="ABC transporter type 1, transmembrane domain"/>
    <property type="match status" value="1"/>
</dbReference>
<evidence type="ECO:0000256" key="12">
    <source>
        <dbReference type="ARBA" id="ARBA00074518"/>
    </source>
</evidence>
<protein>
    <recommendedName>
        <fullName evidence="12">Multidrug resistance-like ATP-binding protein MdlA</fullName>
        <ecNumber evidence="3">7.6.2.2</ecNumber>
    </recommendedName>
</protein>
<dbReference type="GO" id="GO:0015421">
    <property type="term" value="F:ABC-type oligopeptide transporter activity"/>
    <property type="evidence" value="ECO:0007669"/>
    <property type="project" value="TreeGrafter"/>
</dbReference>
<dbReference type="Gene3D" id="3.40.50.300">
    <property type="entry name" value="P-loop containing nucleotide triphosphate hydrolases"/>
    <property type="match status" value="1"/>
</dbReference>
<keyword evidence="17" id="KW-1185">Reference proteome</keyword>
<keyword evidence="6 13" id="KW-0812">Transmembrane</keyword>
<keyword evidence="7" id="KW-0547">Nucleotide-binding</keyword>
<keyword evidence="4" id="KW-0813">Transport</keyword>
<evidence type="ECO:0000256" key="13">
    <source>
        <dbReference type="SAM" id="Phobius"/>
    </source>
</evidence>
<evidence type="ECO:0000256" key="3">
    <source>
        <dbReference type="ARBA" id="ARBA00012191"/>
    </source>
</evidence>
<dbReference type="InterPro" id="IPR017871">
    <property type="entry name" value="ABC_transporter-like_CS"/>
</dbReference>
<feature type="transmembrane region" description="Helical" evidence="13">
    <location>
        <begin position="56"/>
        <end position="77"/>
    </location>
</feature>
<dbReference type="SMART" id="SM00382">
    <property type="entry name" value="AAA"/>
    <property type="match status" value="1"/>
</dbReference>
<dbReference type="SUPFAM" id="SSF52540">
    <property type="entry name" value="P-loop containing nucleoside triphosphate hydrolases"/>
    <property type="match status" value="1"/>
</dbReference>
<dbReference type="GO" id="GO:0005886">
    <property type="term" value="C:plasma membrane"/>
    <property type="evidence" value="ECO:0007669"/>
    <property type="project" value="UniProtKB-SubCell"/>
</dbReference>
<dbReference type="InterPro" id="IPR036640">
    <property type="entry name" value="ABC1_TM_sf"/>
</dbReference>
<gene>
    <name evidence="16" type="ORF">dnm_029520</name>
</gene>
<feature type="transmembrane region" description="Helical" evidence="13">
    <location>
        <begin position="16"/>
        <end position="36"/>
    </location>
</feature>
<sequence length="617" mass="69508">MKSFNLLKPYLAQNRFYLLTGFVCLIAVDLFQLFFPRVIKWAVDDLTAYKADLAGLSLYALYLVGLAIMIGLFRYGWLRCFLGTARQVEEELRNRLFTHIQTLSASYFDKTKTGDLMAHATNDMQNIRMSVGIGMVTIIDTAFLGTAGIGFMAYINVRLTMFALIPMPFVMLCSWFFRKKMHRMYGEVQGTFSELTEAVRERFAGIRIIKAYNREKDSLATVEEISGEYVNKNLKLARITGSFSPLVTFLSNLSLGIILWVGGHQTIMTTITPGDFVAFGSYLGLLTWPMMAIGTITNIVQRGKASLDRINAILETRPQVNDTPDAKPIRRFKNNIVFENVSFGYEIRDSRLEIRDLKLETRDSELETRNSKLESKTQVSSFKFQVSSFKLQLEQGQTLGIIGPPGAGKTTLLNLLPRFYDVSQGRILTDGTDIRKLKLRDVRSLISFMPQEPFLFASTIRENIIFGNPEAKEADLIRAVKAAALHDTIKSFPNGFETVVGEKGVILSGGQKQRIALARAFIRPSPILILDDPISQVDMETASDILSVIRSMTGFRTIIIVSHRISAVRFADHIITLKNGCIAESGTHEQLMQEESYYARTFHLQQIEEELGLSVHE</sequence>
<dbReference type="RefSeq" id="WP_207682339.1">
    <property type="nucleotide sequence ID" value="NZ_CP061800.1"/>
</dbReference>
<evidence type="ECO:0000256" key="7">
    <source>
        <dbReference type="ARBA" id="ARBA00022741"/>
    </source>
</evidence>
<dbReference type="PANTHER" id="PTHR43394">
    <property type="entry name" value="ATP-DEPENDENT PERMEASE MDL1, MITOCHONDRIAL"/>
    <property type="match status" value="1"/>
</dbReference>
<keyword evidence="5" id="KW-1003">Cell membrane</keyword>
<dbReference type="PROSITE" id="PS50929">
    <property type="entry name" value="ABC_TM1F"/>
    <property type="match status" value="1"/>
</dbReference>
<dbReference type="InterPro" id="IPR003439">
    <property type="entry name" value="ABC_transporter-like_ATP-bd"/>
</dbReference>
<dbReference type="KEGG" id="dmm:dnm_029520"/>
<evidence type="ECO:0000256" key="5">
    <source>
        <dbReference type="ARBA" id="ARBA00022475"/>
    </source>
</evidence>
<feature type="domain" description="ABC transporter" evidence="14">
    <location>
        <begin position="371"/>
        <end position="604"/>
    </location>
</feature>
<keyword evidence="10 13" id="KW-0472">Membrane</keyword>
<name>A0A975BK21_9BACT</name>
<dbReference type="CDD" id="cd18541">
    <property type="entry name" value="ABC_6TM_TmrB_like"/>
    <property type="match status" value="1"/>
</dbReference>
<dbReference type="PROSITE" id="PS00211">
    <property type="entry name" value="ABC_TRANSPORTER_1"/>
    <property type="match status" value="1"/>
</dbReference>
<feature type="transmembrane region" description="Helical" evidence="13">
    <location>
        <begin position="159"/>
        <end position="177"/>
    </location>
</feature>
<evidence type="ECO:0000256" key="9">
    <source>
        <dbReference type="ARBA" id="ARBA00022989"/>
    </source>
</evidence>
<dbReference type="Pfam" id="PF00664">
    <property type="entry name" value="ABC_membrane"/>
    <property type="match status" value="1"/>
</dbReference>
<comment type="catalytic activity">
    <reaction evidence="11">
        <text>ATP + H2O + xenobioticSide 1 = ADP + phosphate + xenobioticSide 2.</text>
        <dbReference type="EC" id="7.6.2.2"/>
    </reaction>
</comment>
<evidence type="ECO:0000256" key="6">
    <source>
        <dbReference type="ARBA" id="ARBA00022692"/>
    </source>
</evidence>
<evidence type="ECO:0000256" key="10">
    <source>
        <dbReference type="ARBA" id="ARBA00023136"/>
    </source>
</evidence>